<dbReference type="PANTHER" id="PTHR45931">
    <property type="entry name" value="SI:CH211-59O9.10"/>
    <property type="match status" value="1"/>
</dbReference>
<dbReference type="GO" id="GO:0006511">
    <property type="term" value="P:ubiquitin-dependent protein catabolic process"/>
    <property type="evidence" value="ECO:0007669"/>
    <property type="project" value="TreeGrafter"/>
</dbReference>
<feature type="domain" description="RING-type" evidence="6">
    <location>
        <begin position="165"/>
        <end position="206"/>
    </location>
</feature>
<sequence>MAAARGRPVRLYRYFEAGYGDVEREHRCVCNYVFPTNPYTSNTSFYCPSCMAPHICIYRPPFRPSVLPCPDIRSICCSNCDHLFDVPPISDSATTSSSICPRFACPNCLLPHLYFRPAPPLHQHSNAYAPHIINNNKVTPASGSFIESLPIRVFSPNSTPSFNSCSICMEDFKTNYPFVTMPCEHYFHKDCIVEWLQRRNTCPLCRYKCPPAAAVVPPEEPRRGRRRRRRRQQSGGSGTMLDEDGDTIMMDSSQT</sequence>
<feature type="compositionally biased region" description="Basic residues" evidence="5">
    <location>
        <begin position="223"/>
        <end position="232"/>
    </location>
</feature>
<accession>A0AAV6WCJ9</accession>
<evidence type="ECO:0000313" key="8">
    <source>
        <dbReference type="Proteomes" id="UP000826271"/>
    </source>
</evidence>
<keyword evidence="1" id="KW-0479">Metal-binding</keyword>
<name>A0AAV6WCJ9_9LAMI</name>
<dbReference type="AlphaFoldDB" id="A0AAV6WCJ9"/>
<protein>
    <recommendedName>
        <fullName evidence="6">RING-type domain-containing protein</fullName>
    </recommendedName>
</protein>
<keyword evidence="2 4" id="KW-0863">Zinc-finger</keyword>
<evidence type="ECO:0000256" key="3">
    <source>
        <dbReference type="ARBA" id="ARBA00022833"/>
    </source>
</evidence>
<evidence type="ECO:0000256" key="1">
    <source>
        <dbReference type="ARBA" id="ARBA00022723"/>
    </source>
</evidence>
<evidence type="ECO:0000256" key="2">
    <source>
        <dbReference type="ARBA" id="ARBA00022771"/>
    </source>
</evidence>
<feature type="region of interest" description="Disordered" evidence="5">
    <location>
        <begin position="216"/>
        <end position="255"/>
    </location>
</feature>
<dbReference type="Proteomes" id="UP000826271">
    <property type="component" value="Unassembled WGS sequence"/>
</dbReference>
<dbReference type="GO" id="GO:0008270">
    <property type="term" value="F:zinc ion binding"/>
    <property type="evidence" value="ECO:0007669"/>
    <property type="project" value="UniProtKB-KW"/>
</dbReference>
<dbReference type="CDD" id="cd16454">
    <property type="entry name" value="RING-H2_PA-TM-RING"/>
    <property type="match status" value="1"/>
</dbReference>
<dbReference type="PROSITE" id="PS50089">
    <property type="entry name" value="ZF_RING_2"/>
    <property type="match status" value="1"/>
</dbReference>
<evidence type="ECO:0000256" key="4">
    <source>
        <dbReference type="PROSITE-ProRule" id="PRU00175"/>
    </source>
</evidence>
<dbReference type="InterPro" id="IPR013083">
    <property type="entry name" value="Znf_RING/FYVE/PHD"/>
</dbReference>
<dbReference type="SMART" id="SM00184">
    <property type="entry name" value="RING"/>
    <property type="match status" value="1"/>
</dbReference>
<organism evidence="7 8">
    <name type="scientific">Buddleja alternifolia</name>
    <dbReference type="NCBI Taxonomy" id="168488"/>
    <lineage>
        <taxon>Eukaryota</taxon>
        <taxon>Viridiplantae</taxon>
        <taxon>Streptophyta</taxon>
        <taxon>Embryophyta</taxon>
        <taxon>Tracheophyta</taxon>
        <taxon>Spermatophyta</taxon>
        <taxon>Magnoliopsida</taxon>
        <taxon>eudicotyledons</taxon>
        <taxon>Gunneridae</taxon>
        <taxon>Pentapetalae</taxon>
        <taxon>asterids</taxon>
        <taxon>lamiids</taxon>
        <taxon>Lamiales</taxon>
        <taxon>Scrophulariaceae</taxon>
        <taxon>Buddlejeae</taxon>
        <taxon>Buddleja</taxon>
    </lineage>
</organism>
<dbReference type="GO" id="GO:0005634">
    <property type="term" value="C:nucleus"/>
    <property type="evidence" value="ECO:0007669"/>
    <property type="project" value="TreeGrafter"/>
</dbReference>
<reference evidence="7" key="1">
    <citation type="submission" date="2019-10" db="EMBL/GenBank/DDBJ databases">
        <authorList>
            <person name="Zhang R."/>
            <person name="Pan Y."/>
            <person name="Wang J."/>
            <person name="Ma R."/>
            <person name="Yu S."/>
        </authorList>
    </citation>
    <scope>NUCLEOTIDE SEQUENCE</scope>
    <source>
        <strain evidence="7">LA-IB0</strain>
        <tissue evidence="7">Leaf</tissue>
    </source>
</reference>
<dbReference type="SUPFAM" id="SSF57850">
    <property type="entry name" value="RING/U-box"/>
    <property type="match status" value="1"/>
</dbReference>
<dbReference type="InterPro" id="IPR051834">
    <property type="entry name" value="RING_finger_E3_ligase"/>
</dbReference>
<evidence type="ECO:0000256" key="5">
    <source>
        <dbReference type="SAM" id="MobiDB-lite"/>
    </source>
</evidence>
<evidence type="ECO:0000313" key="7">
    <source>
        <dbReference type="EMBL" id="KAG8367923.1"/>
    </source>
</evidence>
<dbReference type="InterPro" id="IPR001841">
    <property type="entry name" value="Znf_RING"/>
</dbReference>
<evidence type="ECO:0000259" key="6">
    <source>
        <dbReference type="PROSITE" id="PS50089"/>
    </source>
</evidence>
<dbReference type="PANTHER" id="PTHR45931:SF16">
    <property type="entry name" value="RING_U-BOX SUPERFAMILY PROTEIN"/>
    <property type="match status" value="1"/>
</dbReference>
<keyword evidence="8" id="KW-1185">Reference proteome</keyword>
<dbReference type="EMBL" id="WHWC01000016">
    <property type="protein sequence ID" value="KAG8367923.1"/>
    <property type="molecule type" value="Genomic_DNA"/>
</dbReference>
<keyword evidence="3" id="KW-0862">Zinc</keyword>
<dbReference type="Pfam" id="PF13639">
    <property type="entry name" value="zf-RING_2"/>
    <property type="match status" value="1"/>
</dbReference>
<gene>
    <name evidence="7" type="ORF">BUALT_Bualt16G0123200</name>
</gene>
<proteinExistence type="predicted"/>
<dbReference type="GO" id="GO:0061630">
    <property type="term" value="F:ubiquitin protein ligase activity"/>
    <property type="evidence" value="ECO:0007669"/>
    <property type="project" value="TreeGrafter"/>
</dbReference>
<dbReference type="Gene3D" id="3.30.40.10">
    <property type="entry name" value="Zinc/RING finger domain, C3HC4 (zinc finger)"/>
    <property type="match status" value="1"/>
</dbReference>
<comment type="caution">
    <text evidence="7">The sequence shown here is derived from an EMBL/GenBank/DDBJ whole genome shotgun (WGS) entry which is preliminary data.</text>
</comment>